<organism evidence="6 7">
    <name type="scientific">Desulfobulbus oligotrophicus</name>
    <dbReference type="NCBI Taxonomy" id="1909699"/>
    <lineage>
        <taxon>Bacteria</taxon>
        <taxon>Pseudomonadati</taxon>
        <taxon>Thermodesulfobacteriota</taxon>
        <taxon>Desulfobulbia</taxon>
        <taxon>Desulfobulbales</taxon>
        <taxon>Desulfobulbaceae</taxon>
        <taxon>Desulfobulbus</taxon>
    </lineage>
</organism>
<proteinExistence type="predicted"/>
<evidence type="ECO:0000313" key="6">
    <source>
        <dbReference type="EMBL" id="QQG65116.1"/>
    </source>
</evidence>
<keyword evidence="5" id="KW-0472">Membrane</keyword>
<dbReference type="GO" id="GO:0005886">
    <property type="term" value="C:plasma membrane"/>
    <property type="evidence" value="ECO:0007669"/>
    <property type="project" value="InterPro"/>
</dbReference>
<dbReference type="Pfam" id="PF06835">
    <property type="entry name" value="LptC"/>
    <property type="match status" value="1"/>
</dbReference>
<dbReference type="PANTHER" id="PTHR37481">
    <property type="entry name" value="LIPOPOLYSACCHARIDE EXPORT SYSTEM PROTEIN LPTC"/>
    <property type="match status" value="1"/>
</dbReference>
<evidence type="ECO:0000256" key="3">
    <source>
        <dbReference type="ARBA" id="ARBA00022692"/>
    </source>
</evidence>
<accession>A0A7T5VC70</accession>
<keyword evidence="3" id="KW-0812">Transmembrane</keyword>
<dbReference type="Proteomes" id="UP000596092">
    <property type="component" value="Chromosome"/>
</dbReference>
<dbReference type="AlphaFoldDB" id="A0A7T5VC70"/>
<keyword evidence="4" id="KW-1133">Transmembrane helix</keyword>
<dbReference type="Gene3D" id="2.60.450.10">
    <property type="entry name" value="Lipopolysaccharide (LPS) transport protein A like domain"/>
    <property type="match status" value="1"/>
</dbReference>
<keyword evidence="7" id="KW-1185">Reference proteome</keyword>
<name>A0A7T5VC70_9BACT</name>
<dbReference type="RefSeq" id="WP_199263933.1">
    <property type="nucleotide sequence ID" value="NZ_CP054140.1"/>
</dbReference>
<evidence type="ECO:0000256" key="5">
    <source>
        <dbReference type="ARBA" id="ARBA00023136"/>
    </source>
</evidence>
<keyword evidence="1" id="KW-1003">Cell membrane</keyword>
<dbReference type="KEGG" id="dog:HP555_04155"/>
<gene>
    <name evidence="6" type="primary">lptC</name>
    <name evidence="6" type="ORF">HP555_04155</name>
</gene>
<sequence length="189" mass="21644">MIKNPRNLLWLLPLPLFITYPLWQPPLSAFLAPRGGYNLKLVQPQDESPMQNFVMDAVVITMTSEGKEEWLIDADRAYTTGNEHELAMETVSAMYIGADRDPVNIESRRGTYFINQRHLILVDHVKVTKPTKNQVLLSDRLEYDDADKMLVSPGKVTIDTPNMRLHAGRMDYDFATEGFEFSDRVKVTL</sequence>
<dbReference type="InterPro" id="IPR010664">
    <property type="entry name" value="LipoPS_assembly_LptC-rel"/>
</dbReference>
<dbReference type="EMBL" id="CP054140">
    <property type="protein sequence ID" value="QQG65116.1"/>
    <property type="molecule type" value="Genomic_DNA"/>
</dbReference>
<protein>
    <submittedName>
        <fullName evidence="6">LPS export ABC transporter periplasmic protein LptC</fullName>
    </submittedName>
</protein>
<evidence type="ECO:0000313" key="7">
    <source>
        <dbReference type="Proteomes" id="UP000596092"/>
    </source>
</evidence>
<dbReference type="GO" id="GO:0030288">
    <property type="term" value="C:outer membrane-bounded periplasmic space"/>
    <property type="evidence" value="ECO:0007669"/>
    <property type="project" value="TreeGrafter"/>
</dbReference>
<dbReference type="InterPro" id="IPR052363">
    <property type="entry name" value="LPS_export_LptC"/>
</dbReference>
<evidence type="ECO:0000256" key="2">
    <source>
        <dbReference type="ARBA" id="ARBA00022519"/>
    </source>
</evidence>
<reference evidence="6 7" key="1">
    <citation type="submission" date="2020-05" db="EMBL/GenBank/DDBJ databases">
        <title>Complete genome of Desulfobulbus oligotrophicus.</title>
        <authorList>
            <person name="Podar M."/>
        </authorList>
    </citation>
    <scope>NUCLEOTIDE SEQUENCE [LARGE SCALE GENOMIC DNA]</scope>
    <source>
        <strain evidence="6 7">Prop6</strain>
    </source>
</reference>
<dbReference type="GO" id="GO:0015221">
    <property type="term" value="F:lipopolysaccharide transmembrane transporter activity"/>
    <property type="evidence" value="ECO:0007669"/>
    <property type="project" value="InterPro"/>
</dbReference>
<dbReference type="GO" id="GO:0017089">
    <property type="term" value="F:glycolipid transfer activity"/>
    <property type="evidence" value="ECO:0007669"/>
    <property type="project" value="TreeGrafter"/>
</dbReference>
<evidence type="ECO:0000256" key="4">
    <source>
        <dbReference type="ARBA" id="ARBA00022989"/>
    </source>
</evidence>
<dbReference type="PANTHER" id="PTHR37481:SF1">
    <property type="entry name" value="LIPOPOLYSACCHARIDE EXPORT SYSTEM PROTEIN LPTC"/>
    <property type="match status" value="1"/>
</dbReference>
<dbReference type="InterPro" id="IPR026265">
    <property type="entry name" value="LptC"/>
</dbReference>
<dbReference type="NCBIfam" id="TIGR04409">
    <property type="entry name" value="LptC_YrbK"/>
    <property type="match status" value="1"/>
</dbReference>
<keyword evidence="2" id="KW-0997">Cell inner membrane</keyword>
<evidence type="ECO:0000256" key="1">
    <source>
        <dbReference type="ARBA" id="ARBA00022475"/>
    </source>
</evidence>